<keyword evidence="5 6" id="KW-0482">Metalloprotease</keyword>
<reference evidence="9" key="1">
    <citation type="journal article" date="2023" name="PeerJ">
        <title>Selection and evaluation of lactic acid bacteria from chicken feces in Thailand as potential probiotics.</title>
        <authorList>
            <person name="Khurajog B."/>
            <person name="Disastra Y."/>
            <person name="Lawwyne L.D."/>
            <person name="Sirichokchatchawan W."/>
            <person name="Niyomtham W."/>
            <person name="Yindee J."/>
            <person name="Hampson D.J."/>
            <person name="Prapasarakul N."/>
        </authorList>
    </citation>
    <scope>NUCLEOTIDE SEQUENCE</scope>
    <source>
        <strain evidence="9">BF9</strain>
    </source>
</reference>
<dbReference type="InterPro" id="IPR001567">
    <property type="entry name" value="Pept_M3A_M3B_dom"/>
</dbReference>
<comment type="similarity">
    <text evidence="6">Belongs to the peptidase M3B family.</text>
</comment>
<name>A0AAW8YGM8_PEDAC</name>
<keyword evidence="4 6" id="KW-0862">Zinc</keyword>
<evidence type="ECO:0000313" key="9">
    <source>
        <dbReference type="EMBL" id="MDV2620757.1"/>
    </source>
</evidence>
<dbReference type="InterPro" id="IPR004438">
    <property type="entry name" value="Peptidase_M3B"/>
</dbReference>
<evidence type="ECO:0000256" key="1">
    <source>
        <dbReference type="ARBA" id="ARBA00022670"/>
    </source>
</evidence>
<dbReference type="GO" id="GO:0046872">
    <property type="term" value="F:metal ion binding"/>
    <property type="evidence" value="ECO:0007669"/>
    <property type="project" value="UniProtKB-UniRule"/>
</dbReference>
<dbReference type="Pfam" id="PF01432">
    <property type="entry name" value="Peptidase_M3"/>
    <property type="match status" value="1"/>
</dbReference>
<dbReference type="Pfam" id="PF08439">
    <property type="entry name" value="Peptidase_M3_N"/>
    <property type="match status" value="1"/>
</dbReference>
<evidence type="ECO:0000259" key="8">
    <source>
        <dbReference type="Pfam" id="PF08439"/>
    </source>
</evidence>
<evidence type="ECO:0000259" key="7">
    <source>
        <dbReference type="Pfam" id="PF01432"/>
    </source>
</evidence>
<dbReference type="Proteomes" id="UP001280897">
    <property type="component" value="Unassembled WGS sequence"/>
</dbReference>
<dbReference type="Gene3D" id="1.10.1370.20">
    <property type="entry name" value="Oligoendopeptidase f, C-terminal domain"/>
    <property type="match status" value="1"/>
</dbReference>
<protein>
    <recommendedName>
        <fullName evidence="6">Oligopeptidase F</fullName>
        <ecNumber evidence="6">3.4.24.-</ecNumber>
    </recommendedName>
</protein>
<dbReference type="AlphaFoldDB" id="A0AAW8YGM8"/>
<dbReference type="NCBIfam" id="TIGR00181">
    <property type="entry name" value="pepF"/>
    <property type="match status" value="1"/>
</dbReference>
<dbReference type="PANTHER" id="PTHR11804:SF84">
    <property type="entry name" value="SACCHAROLYSIN"/>
    <property type="match status" value="1"/>
</dbReference>
<keyword evidence="3 6" id="KW-0378">Hydrolase</keyword>
<dbReference type="GO" id="GO:0006508">
    <property type="term" value="P:proteolysis"/>
    <property type="evidence" value="ECO:0007669"/>
    <property type="project" value="UniProtKB-KW"/>
</dbReference>
<dbReference type="GO" id="GO:0006518">
    <property type="term" value="P:peptide metabolic process"/>
    <property type="evidence" value="ECO:0007669"/>
    <property type="project" value="TreeGrafter"/>
</dbReference>
<dbReference type="Gene3D" id="1.10.287.830">
    <property type="entry name" value="putative peptidase helix hairpin domain like"/>
    <property type="match status" value="1"/>
</dbReference>
<dbReference type="SUPFAM" id="SSF55486">
    <property type="entry name" value="Metalloproteases ('zincins'), catalytic domain"/>
    <property type="match status" value="1"/>
</dbReference>
<keyword evidence="2 6" id="KW-0479">Metal-binding</keyword>
<evidence type="ECO:0000256" key="2">
    <source>
        <dbReference type="ARBA" id="ARBA00022723"/>
    </source>
</evidence>
<accession>A0AAW8YGM8</accession>
<keyword evidence="1 6" id="KW-0645">Protease</keyword>
<reference evidence="9" key="2">
    <citation type="submission" date="2023-10" db="EMBL/GenBank/DDBJ databases">
        <authorList>
            <person name="Khurajog B."/>
        </authorList>
    </citation>
    <scope>NUCLEOTIDE SEQUENCE</scope>
    <source>
        <strain evidence="9">BF9</strain>
    </source>
</reference>
<dbReference type="EC" id="3.4.24.-" evidence="6"/>
<evidence type="ECO:0000256" key="4">
    <source>
        <dbReference type="ARBA" id="ARBA00022833"/>
    </source>
</evidence>
<evidence type="ECO:0000256" key="5">
    <source>
        <dbReference type="ARBA" id="ARBA00023049"/>
    </source>
</evidence>
<feature type="domain" description="Peptidase M3A/M3B catalytic" evidence="7">
    <location>
        <begin position="208"/>
        <end position="585"/>
    </location>
</feature>
<dbReference type="EMBL" id="JAWJAV010000002">
    <property type="protein sequence ID" value="MDV2620757.1"/>
    <property type="molecule type" value="Genomic_DNA"/>
</dbReference>
<comment type="caution">
    <text evidence="9">The sequence shown here is derived from an EMBL/GenBank/DDBJ whole genome shotgun (WGS) entry which is preliminary data.</text>
</comment>
<dbReference type="PANTHER" id="PTHR11804">
    <property type="entry name" value="PROTEASE M3 THIMET OLIGOPEPTIDASE-RELATED"/>
    <property type="match status" value="1"/>
</dbReference>
<dbReference type="InterPro" id="IPR013647">
    <property type="entry name" value="OligopepF_N_dom"/>
</dbReference>
<comment type="cofactor">
    <cofactor evidence="6">
        <name>Zn(2+)</name>
        <dbReference type="ChEBI" id="CHEBI:29105"/>
    </cofactor>
    <text evidence="6">Binds 1 zinc ion.</text>
</comment>
<dbReference type="InterPro" id="IPR045090">
    <property type="entry name" value="Pept_M3A_M3B"/>
</dbReference>
<gene>
    <name evidence="9" type="primary">pepF</name>
    <name evidence="9" type="ORF">R0G89_03295</name>
</gene>
<proteinExistence type="inferred from homology"/>
<evidence type="ECO:0000256" key="3">
    <source>
        <dbReference type="ARBA" id="ARBA00022801"/>
    </source>
</evidence>
<dbReference type="RefSeq" id="WP_317071970.1">
    <property type="nucleotide sequence ID" value="NZ_JAWJAV010000002.1"/>
</dbReference>
<evidence type="ECO:0000256" key="6">
    <source>
        <dbReference type="RuleBase" id="RU368091"/>
    </source>
</evidence>
<sequence>MAKKQPTRAEVPVDLTWNVADIFATETDFHDAITAVKSQIEDIQKLAQKGIQNAHDLLAATKLLYESEEAVLKIYGYAARVNDGDTADPHGNDLLNQALLVLNKWEAAVAFYDPAITNLSAEQLDQFLETEPALKQYEFNLRRVQAQAAHTLTPSEEKLLAQLQPAIDDAAEISAKLDDADLDFGMIKDENGEEVQLTNATASEFALSSSQEMRMKASRQVAKAYRSMRNTFAATLRSHVHAQNIMAEIRHFKSAREMNLSDQKIPETVYDTLIETTHEHLDLMHDYYVFRKSFLGLKDMYQFDRHVPLVADAKLSLSFEEGKKSTMAALAPLGKDYQAHLQTEFDQRWIDVAENKGKRSGGYEDDVYGVHPYILLNWNDIYDSTSTLAHESGHALQSVYTDQAQPFWYSQYPIFIAEIASTLNESLLNHYMLEKHADDPQIKAFILTQDVDNFIGTVYRQTLFAEFEHFIYTEDAKGTTLTPDLMAQKFNGLFKTYNGAAVSDLPWKDDTWAQIPHFYYDYYVYQYATSKAIATALADDIINQKPGVVERYKEFLSAGASDYPVEIVKRAGIDVTKRDYLDQAFVDFGDKVKELKELLK</sequence>
<evidence type="ECO:0000313" key="10">
    <source>
        <dbReference type="Proteomes" id="UP001280897"/>
    </source>
</evidence>
<organism evidence="9 10">
    <name type="scientific">Pediococcus acidilactici</name>
    <dbReference type="NCBI Taxonomy" id="1254"/>
    <lineage>
        <taxon>Bacteria</taxon>
        <taxon>Bacillati</taxon>
        <taxon>Bacillota</taxon>
        <taxon>Bacilli</taxon>
        <taxon>Lactobacillales</taxon>
        <taxon>Lactobacillaceae</taxon>
        <taxon>Pediococcus</taxon>
        <taxon>Pediococcus acidilactici group</taxon>
    </lineage>
</organism>
<comment type="function">
    <text evidence="6">Has oligopeptidase activity and degrades a variety of small bioactive peptides.</text>
</comment>
<feature type="domain" description="Oligopeptidase F N-terminal" evidence="8">
    <location>
        <begin position="116"/>
        <end position="184"/>
    </location>
</feature>
<dbReference type="InterPro" id="IPR042088">
    <property type="entry name" value="OligoPept_F_C"/>
</dbReference>
<dbReference type="CDD" id="cd09608">
    <property type="entry name" value="M3B_PepF"/>
    <property type="match status" value="1"/>
</dbReference>
<dbReference type="Gene3D" id="1.20.140.70">
    <property type="entry name" value="Oligopeptidase f, N-terminal domain"/>
    <property type="match status" value="1"/>
</dbReference>
<dbReference type="GO" id="GO:0004222">
    <property type="term" value="F:metalloendopeptidase activity"/>
    <property type="evidence" value="ECO:0007669"/>
    <property type="project" value="UniProtKB-UniRule"/>
</dbReference>